<comment type="caution">
    <text evidence="1">The sequence shown here is derived from an EMBL/GenBank/DDBJ whole genome shotgun (WGS) entry which is preliminary data.</text>
</comment>
<keyword evidence="2" id="KW-1185">Reference proteome</keyword>
<protein>
    <submittedName>
        <fullName evidence="1">3-dehydroquinate dehydratase</fullName>
    </submittedName>
</protein>
<dbReference type="RefSeq" id="WP_111196991.1">
    <property type="nucleotide sequence ID" value="NZ_QKVK01000002.1"/>
</dbReference>
<dbReference type="InterPro" id="IPR018912">
    <property type="entry name" value="DUF2478"/>
</dbReference>
<reference evidence="2" key="1">
    <citation type="submission" date="2018-06" db="EMBL/GenBank/DDBJ databases">
        <title>Aestuariibacter litoralis strain KCTC 52945T.</title>
        <authorList>
            <person name="Li X."/>
            <person name="Salam N."/>
            <person name="Li J.-L."/>
            <person name="Chen Y.-M."/>
            <person name="Yang Z.-W."/>
            <person name="Zhang L.-Y."/>
            <person name="Han M.-X."/>
            <person name="Xiao M."/>
            <person name="Li W.-J."/>
        </authorList>
    </citation>
    <scope>NUCLEOTIDE SEQUENCE [LARGE SCALE GENOMIC DNA]</scope>
    <source>
        <strain evidence="2">KCTC 52945</strain>
    </source>
</reference>
<gene>
    <name evidence="1" type="ORF">DK847_06480</name>
</gene>
<sequence>MAIASVLSNQRGHTDALLNHVYLQLKRDGVRMVGALRVAPAIAGTWDCESDLWLLPDGPMARITQNLGPGSTACRMDTGAFEDAVGLATTRLKAGGADLVILNKFGLSEAEGRGFRALIADALGIGLPVLIGLSPTHRIAFERFSGGLATSLPSHEDAILAWCRQEASP</sequence>
<evidence type="ECO:0000313" key="1">
    <source>
        <dbReference type="EMBL" id="PZF78065.1"/>
    </source>
</evidence>
<accession>A0A2W2ARU7</accession>
<dbReference type="AlphaFoldDB" id="A0A2W2ARU7"/>
<dbReference type="Pfam" id="PF10649">
    <property type="entry name" value="DUF2478"/>
    <property type="match status" value="1"/>
</dbReference>
<dbReference type="EMBL" id="QKVK01000002">
    <property type="protein sequence ID" value="PZF78065.1"/>
    <property type="molecule type" value="Genomic_DNA"/>
</dbReference>
<evidence type="ECO:0000313" key="2">
    <source>
        <dbReference type="Proteomes" id="UP000248795"/>
    </source>
</evidence>
<name>A0A2W2ARU7_9HYPH</name>
<dbReference type="Proteomes" id="UP000248795">
    <property type="component" value="Unassembled WGS sequence"/>
</dbReference>
<organism evidence="1 2">
    <name type="scientific">Aestuariivirga litoralis</name>
    <dbReference type="NCBI Taxonomy" id="2650924"/>
    <lineage>
        <taxon>Bacteria</taxon>
        <taxon>Pseudomonadati</taxon>
        <taxon>Pseudomonadota</taxon>
        <taxon>Alphaproteobacteria</taxon>
        <taxon>Hyphomicrobiales</taxon>
        <taxon>Aestuariivirgaceae</taxon>
        <taxon>Aestuariivirga</taxon>
    </lineage>
</organism>
<proteinExistence type="predicted"/>